<dbReference type="Gene3D" id="3.30.200.20">
    <property type="entry name" value="Phosphorylase Kinase, domain 1"/>
    <property type="match status" value="1"/>
</dbReference>
<proteinExistence type="predicted"/>
<sequence>MLPSRPPRAFSGSRLGWGDLPRDVRLRIAELAGADVVSETTATNGFSPGFASRLELGDGTEVFVKAVSAEHNPTSPHLARAEAAVTAVLPPEARAPELLWWHDDGTWVLLGSRAVDGDAPGAPWVQADLDRALGAVADLSDVRAPAGFRPLPGLLDEVVTGWARLADDPAALALVLDVVPEHAHWLERSLPVLVERSGTAAAACAGDRLVHGDLRGDNMLLDGHEVWLVDWAHAAVGCAWFDLVAMLPSVAMQGGGAPAELFAGHPAAVGADGGDVRAVLAGITGYFLESAVRPAPPGIPNLRAFQLGQGRAALEWLRSL</sequence>
<comment type="caution">
    <text evidence="2">The sequence shown here is derived from an EMBL/GenBank/DDBJ whole genome shotgun (WGS) entry which is preliminary data.</text>
</comment>
<organism evidence="2 3">
    <name type="scientific">Cellulomonas carbonis T26</name>
    <dbReference type="NCBI Taxonomy" id="947969"/>
    <lineage>
        <taxon>Bacteria</taxon>
        <taxon>Bacillati</taxon>
        <taxon>Actinomycetota</taxon>
        <taxon>Actinomycetes</taxon>
        <taxon>Micrococcales</taxon>
        <taxon>Cellulomonadaceae</taxon>
        <taxon>Cellulomonas</taxon>
    </lineage>
</organism>
<dbReference type="InterPro" id="IPR011009">
    <property type="entry name" value="Kinase-like_dom_sf"/>
</dbReference>
<reference evidence="2 3" key="2">
    <citation type="journal article" date="2015" name="Stand. Genomic Sci.">
        <title>Draft genome sequence of Cellulomonas carbonis T26(T) and comparative analysis of six Cellulomonas genomes.</title>
        <authorList>
            <person name="Zhuang W."/>
            <person name="Zhang S."/>
            <person name="Xia X."/>
            <person name="Wang G."/>
        </authorList>
    </citation>
    <scope>NUCLEOTIDE SEQUENCE [LARGE SCALE GENOMIC DNA]</scope>
    <source>
        <strain evidence="2 3">T26</strain>
    </source>
</reference>
<dbReference type="RefSeq" id="WP_043607768.1">
    <property type="nucleotide sequence ID" value="NZ_AXCY01000068.1"/>
</dbReference>
<dbReference type="EMBL" id="AXCY01000068">
    <property type="protein sequence ID" value="KGM09983.1"/>
    <property type="molecule type" value="Genomic_DNA"/>
</dbReference>
<protein>
    <submittedName>
        <fullName evidence="2">Aminoglycoside phosphotransferase</fullName>
    </submittedName>
</protein>
<feature type="domain" description="Aminoglycoside phosphotransferase" evidence="1">
    <location>
        <begin position="61"/>
        <end position="262"/>
    </location>
</feature>
<name>A0A0A0BNA6_9CELL</name>
<dbReference type="Gene3D" id="3.90.1200.10">
    <property type="match status" value="1"/>
</dbReference>
<keyword evidence="3" id="KW-1185">Reference proteome</keyword>
<accession>A0A0A0BNA6</accession>
<dbReference type="InterPro" id="IPR002575">
    <property type="entry name" value="Aminoglycoside_PTrfase"/>
</dbReference>
<dbReference type="Pfam" id="PF01636">
    <property type="entry name" value="APH"/>
    <property type="match status" value="1"/>
</dbReference>
<evidence type="ECO:0000313" key="2">
    <source>
        <dbReference type="EMBL" id="KGM09983.1"/>
    </source>
</evidence>
<gene>
    <name evidence="2" type="ORF">N868_17440</name>
</gene>
<keyword evidence="2" id="KW-0808">Transferase</keyword>
<dbReference type="SUPFAM" id="SSF56112">
    <property type="entry name" value="Protein kinase-like (PK-like)"/>
    <property type="match status" value="1"/>
</dbReference>
<reference evidence="2 3" key="1">
    <citation type="submission" date="2013-08" db="EMBL/GenBank/DDBJ databases">
        <title>Genome sequencing of Cellulomonas carbonis T26.</title>
        <authorList>
            <person name="Chen F."/>
            <person name="Li Y."/>
            <person name="Wang G."/>
        </authorList>
    </citation>
    <scope>NUCLEOTIDE SEQUENCE [LARGE SCALE GENOMIC DNA]</scope>
    <source>
        <strain evidence="2 3">T26</strain>
    </source>
</reference>
<dbReference type="AlphaFoldDB" id="A0A0A0BNA6"/>
<dbReference type="GO" id="GO:0016740">
    <property type="term" value="F:transferase activity"/>
    <property type="evidence" value="ECO:0007669"/>
    <property type="project" value="UniProtKB-KW"/>
</dbReference>
<evidence type="ECO:0000259" key="1">
    <source>
        <dbReference type="Pfam" id="PF01636"/>
    </source>
</evidence>
<dbReference type="OrthoDB" id="2570531at2"/>
<dbReference type="Proteomes" id="UP000029839">
    <property type="component" value="Unassembled WGS sequence"/>
</dbReference>
<evidence type="ECO:0000313" key="3">
    <source>
        <dbReference type="Proteomes" id="UP000029839"/>
    </source>
</evidence>